<dbReference type="InterPro" id="IPR000719">
    <property type="entry name" value="Prot_kinase_dom"/>
</dbReference>
<evidence type="ECO:0000259" key="3">
    <source>
        <dbReference type="PROSITE" id="PS50011"/>
    </source>
</evidence>
<evidence type="ECO:0000313" key="4">
    <source>
        <dbReference type="EMBL" id="KAI1868907.1"/>
    </source>
</evidence>
<evidence type="ECO:0000256" key="1">
    <source>
        <dbReference type="PROSITE-ProRule" id="PRU10141"/>
    </source>
</evidence>
<reference evidence="4" key="1">
    <citation type="submission" date="2021-03" db="EMBL/GenBank/DDBJ databases">
        <title>Revisited historic fungal species revealed as producer of novel bioactive compounds through whole genome sequencing and comparative genomics.</title>
        <authorList>
            <person name="Vignolle G.A."/>
            <person name="Hochenegger N."/>
            <person name="Mach R.L."/>
            <person name="Mach-Aigner A.R."/>
            <person name="Javad Rahimi M."/>
            <person name="Salim K.A."/>
            <person name="Chan C.M."/>
            <person name="Lim L.B.L."/>
            <person name="Cai F."/>
            <person name="Druzhinina I.S."/>
            <person name="U'Ren J.M."/>
            <person name="Derntl C."/>
        </authorList>
    </citation>
    <scope>NUCLEOTIDE SEQUENCE</scope>
    <source>
        <strain evidence="4">TUCIM 5799</strain>
    </source>
</reference>
<dbReference type="SMART" id="SM00220">
    <property type="entry name" value="S_TKc"/>
    <property type="match status" value="1"/>
</dbReference>
<dbReference type="GO" id="GO:0005524">
    <property type="term" value="F:ATP binding"/>
    <property type="evidence" value="ECO:0007669"/>
    <property type="project" value="UniProtKB-UniRule"/>
</dbReference>
<protein>
    <recommendedName>
        <fullName evidence="3">Protein kinase domain-containing protein</fullName>
    </recommendedName>
</protein>
<keyword evidence="5" id="KW-1185">Reference proteome</keyword>
<comment type="caution">
    <text evidence="4">The sequence shown here is derived from an EMBL/GenBank/DDBJ whole genome shotgun (WGS) entry which is preliminary data.</text>
</comment>
<dbReference type="InterPro" id="IPR011009">
    <property type="entry name" value="Kinase-like_dom_sf"/>
</dbReference>
<dbReference type="EMBL" id="JAFIMR010000016">
    <property type="protein sequence ID" value="KAI1868907.1"/>
    <property type="molecule type" value="Genomic_DNA"/>
</dbReference>
<dbReference type="Proteomes" id="UP000829685">
    <property type="component" value="Unassembled WGS sequence"/>
</dbReference>
<dbReference type="AlphaFoldDB" id="A0A9P9WL42"/>
<evidence type="ECO:0000256" key="2">
    <source>
        <dbReference type="SAM" id="MobiDB-lite"/>
    </source>
</evidence>
<feature type="region of interest" description="Disordered" evidence="2">
    <location>
        <begin position="159"/>
        <end position="215"/>
    </location>
</feature>
<dbReference type="Gene3D" id="1.10.510.10">
    <property type="entry name" value="Transferase(Phosphotransferase) domain 1"/>
    <property type="match status" value="1"/>
</dbReference>
<feature type="domain" description="Protein kinase" evidence="3">
    <location>
        <begin position="106"/>
        <end position="527"/>
    </location>
</feature>
<keyword evidence="1" id="KW-0547">Nucleotide-binding</keyword>
<dbReference type="PROSITE" id="PS50011">
    <property type="entry name" value="PROTEIN_KINASE_DOM"/>
    <property type="match status" value="1"/>
</dbReference>
<dbReference type="GO" id="GO:0004674">
    <property type="term" value="F:protein serine/threonine kinase activity"/>
    <property type="evidence" value="ECO:0007669"/>
    <property type="project" value="TreeGrafter"/>
</dbReference>
<dbReference type="PROSITE" id="PS00107">
    <property type="entry name" value="PROTEIN_KINASE_ATP"/>
    <property type="match status" value="1"/>
</dbReference>
<dbReference type="InterPro" id="IPR017441">
    <property type="entry name" value="Protein_kinase_ATP_BS"/>
</dbReference>
<dbReference type="PANTHER" id="PTHR44329">
    <property type="entry name" value="SERINE/THREONINE-PROTEIN KINASE TNNI3K-RELATED"/>
    <property type="match status" value="1"/>
</dbReference>
<keyword evidence="1" id="KW-0067">ATP-binding</keyword>
<name>A0A9P9WL42_9PEZI</name>
<sequence>MSDFGAWYLQQVRWTAFRMGCYRAGIYPDKDASRPLWETLRLPIIDPNPPNQAPPRFFPYRRPPVDDPGRNLDQARAPTDLREGVPRDAWRRLQEAKSLFGLAPGITYTKTLGFGGNGLALLYRTARGRRFVVKVPLGGPAPEADIRREMRHLRTLRRSKHITNMLGSNDIGMPRQRTVHERPPQDDSSDESDSSDDDSVVGEPPPKRRRKQLTHAQIDDRVDKIFKRFTAWMDAENARGSEKPGTNEDDTQPWNYLLLEYMGNGDLGQMIQRCLDMRLEVPNYVLWSFWLCLIRSCIALAYPVHKFHPDRKNSAIKGDLTEVIPAGHRQRWIRRLVHFDIDPQNILIADPDPDNEHIICPTLKLADFGVAEKIKPQKCNWYYERRRVSGKNGNWAPEQFDSTWDAWAPNMWGADICDDPICGNYGVATNIWGVALTMWSLMTRCKPINPPWGADTHLRYDRAFGEDRSKNWNHFSYGTVLRNDGRSPWQYVDRRLRYTIVKCLARRPQDRPSLQELLDEATTNQGFRYSNDGAPSSANADGTARPPETADSVRAWLQNVLHNAQPPPSMGLDDWTIL</sequence>
<organism evidence="4 5">
    <name type="scientific">Neoarthrinium moseri</name>
    <dbReference type="NCBI Taxonomy" id="1658444"/>
    <lineage>
        <taxon>Eukaryota</taxon>
        <taxon>Fungi</taxon>
        <taxon>Dikarya</taxon>
        <taxon>Ascomycota</taxon>
        <taxon>Pezizomycotina</taxon>
        <taxon>Sordariomycetes</taxon>
        <taxon>Xylariomycetidae</taxon>
        <taxon>Amphisphaeriales</taxon>
        <taxon>Apiosporaceae</taxon>
        <taxon>Neoarthrinium</taxon>
    </lineage>
</organism>
<evidence type="ECO:0000313" key="5">
    <source>
        <dbReference type="Proteomes" id="UP000829685"/>
    </source>
</evidence>
<proteinExistence type="predicted"/>
<dbReference type="Pfam" id="PF00069">
    <property type="entry name" value="Pkinase"/>
    <property type="match status" value="1"/>
</dbReference>
<accession>A0A9P9WL42</accession>
<dbReference type="InterPro" id="IPR051681">
    <property type="entry name" value="Ser/Thr_Kinases-Pseudokinases"/>
</dbReference>
<dbReference type="SUPFAM" id="SSF56112">
    <property type="entry name" value="Protein kinase-like (PK-like)"/>
    <property type="match status" value="1"/>
</dbReference>
<gene>
    <name evidence="4" type="ORF">JX265_006886</name>
</gene>
<feature type="binding site" evidence="1">
    <location>
        <position position="134"/>
    </location>
    <ligand>
        <name>ATP</name>
        <dbReference type="ChEBI" id="CHEBI:30616"/>
    </ligand>
</feature>
<feature type="compositionally biased region" description="Polar residues" evidence="2">
    <location>
        <begin position="525"/>
        <end position="540"/>
    </location>
</feature>
<feature type="region of interest" description="Disordered" evidence="2">
    <location>
        <begin position="525"/>
        <end position="549"/>
    </location>
</feature>
<feature type="compositionally biased region" description="Acidic residues" evidence="2">
    <location>
        <begin position="187"/>
        <end position="200"/>
    </location>
</feature>